<dbReference type="OrthoDB" id="5064119at2759"/>
<protein>
    <submittedName>
        <fullName evidence="1">Uncharacterized protein</fullName>
    </submittedName>
</protein>
<dbReference type="AlphaFoldDB" id="A0A8H8CXU7"/>
<dbReference type="Proteomes" id="UP000670092">
    <property type="component" value="Unassembled WGS sequence"/>
</dbReference>
<sequence>MPTQGGLINTTPLAIQYDRALQDPYEDSTIGLWNRLLNAYFDNNSWIVTPQKCQETNTRPDFVIERFWANNSFIEVIIIKAKPQQQTMRQDHQTDEQVLSYTLNALHSGQQKGQRKIYALRVVGVYIMAYKVSINQPSLTPMASDYMNPKQHVVAILQIFNTIKAANVLVP</sequence>
<dbReference type="VEuPathDB" id="FungiDB:I7I52_05524"/>
<evidence type="ECO:0000313" key="1">
    <source>
        <dbReference type="EMBL" id="KAG5294020.1"/>
    </source>
</evidence>
<comment type="caution">
    <text evidence="1">The sequence shown here is derived from an EMBL/GenBank/DDBJ whole genome shotgun (WGS) entry which is preliminary data.</text>
</comment>
<evidence type="ECO:0000313" key="2">
    <source>
        <dbReference type="Proteomes" id="UP000670092"/>
    </source>
</evidence>
<reference evidence="1 2" key="1">
    <citation type="submission" date="2021-01" db="EMBL/GenBank/DDBJ databases">
        <title>Chromosome-level genome assembly of a human fungal pathogen reveals clustering of transcriptionally co-regulated genes.</title>
        <authorList>
            <person name="Voorhies M."/>
            <person name="Cohen S."/>
            <person name="Shea T.P."/>
            <person name="Petrus S."/>
            <person name="Munoz J.F."/>
            <person name="Poplawski S."/>
            <person name="Goldman W.E."/>
            <person name="Michael T."/>
            <person name="Cuomo C.A."/>
            <person name="Sil A."/>
            <person name="Beyhan S."/>
        </authorList>
    </citation>
    <scope>NUCLEOTIDE SEQUENCE [LARGE SCALE GENOMIC DNA]</scope>
    <source>
        <strain evidence="1 2">G184AR</strain>
    </source>
</reference>
<accession>A0A8H8CXU7</accession>
<name>A0A8H8CXU7_AJECA</name>
<proteinExistence type="predicted"/>
<organism evidence="1 2">
    <name type="scientific">Ajellomyces capsulatus</name>
    <name type="common">Darling's disease fungus</name>
    <name type="synonym">Histoplasma capsulatum</name>
    <dbReference type="NCBI Taxonomy" id="5037"/>
    <lineage>
        <taxon>Eukaryota</taxon>
        <taxon>Fungi</taxon>
        <taxon>Dikarya</taxon>
        <taxon>Ascomycota</taxon>
        <taxon>Pezizomycotina</taxon>
        <taxon>Eurotiomycetes</taxon>
        <taxon>Eurotiomycetidae</taxon>
        <taxon>Onygenales</taxon>
        <taxon>Ajellomycetaceae</taxon>
        <taxon>Histoplasma</taxon>
    </lineage>
</organism>
<gene>
    <name evidence="1" type="ORF">I7I52_05524</name>
</gene>
<dbReference type="EMBL" id="JAEVHI010000004">
    <property type="protein sequence ID" value="KAG5294020.1"/>
    <property type="molecule type" value="Genomic_DNA"/>
</dbReference>